<evidence type="ECO:0000259" key="1">
    <source>
        <dbReference type="SMART" id="SM00782"/>
    </source>
</evidence>
<dbReference type="AlphaFoldDB" id="A0A4V1KQ06"/>
<comment type="caution">
    <text evidence="2">The sequence shown here is derived from an EMBL/GenBank/DDBJ whole genome shotgun (WGS) entry which is preliminary data.</text>
</comment>
<dbReference type="Gene3D" id="2.30.30.40">
    <property type="entry name" value="SH3 Domains"/>
    <property type="match status" value="1"/>
</dbReference>
<reference evidence="2 3" key="1">
    <citation type="submission" date="2018-07" db="EMBL/GenBank/DDBJ databases">
        <title>Leeuwenhoekiella genomics.</title>
        <authorList>
            <person name="Tahon G."/>
            <person name="Willems A."/>
        </authorList>
    </citation>
    <scope>NUCLEOTIDE SEQUENCE [LARGE SCALE GENOMIC DNA]</scope>
    <source>
        <strain evidence="2 3">R-50232</strain>
    </source>
</reference>
<dbReference type="PANTHER" id="PTHR30305:SF3">
    <property type="entry name" value="PROTEIN YJDM"/>
    <property type="match status" value="1"/>
</dbReference>
<keyword evidence="3" id="KW-1185">Reference proteome</keyword>
<dbReference type="SUPFAM" id="SSF82057">
    <property type="entry name" value="Prokaryotic SH3-related domain"/>
    <property type="match status" value="1"/>
</dbReference>
<protein>
    <submittedName>
        <fullName evidence="2">Alkylphosphonate utilization operon protein PhnA</fullName>
    </submittedName>
</protein>
<accession>A0A4V1KQ06</accession>
<evidence type="ECO:0000313" key="2">
    <source>
        <dbReference type="EMBL" id="RXG18522.1"/>
    </source>
</evidence>
<dbReference type="InterPro" id="IPR013988">
    <property type="entry name" value="YjdM_C"/>
</dbReference>
<proteinExistence type="predicted"/>
<dbReference type="PANTHER" id="PTHR30305">
    <property type="entry name" value="PROTEIN YJDM-RELATED"/>
    <property type="match status" value="1"/>
</dbReference>
<dbReference type="EMBL" id="QOVI01000001">
    <property type="protein sequence ID" value="RXG18522.1"/>
    <property type="molecule type" value="Genomic_DNA"/>
</dbReference>
<gene>
    <name evidence="2" type="ORF">DSM04_101722</name>
</gene>
<organism evidence="2 3">
    <name type="scientific">Leeuwenhoekiella aestuarii</name>
    <dbReference type="NCBI Taxonomy" id="2249426"/>
    <lineage>
        <taxon>Bacteria</taxon>
        <taxon>Pseudomonadati</taxon>
        <taxon>Bacteroidota</taxon>
        <taxon>Flavobacteriia</taxon>
        <taxon>Flavobacteriales</taxon>
        <taxon>Flavobacteriaceae</taxon>
        <taxon>Leeuwenhoekiella</taxon>
    </lineage>
</organism>
<evidence type="ECO:0000313" key="3">
    <source>
        <dbReference type="Proteomes" id="UP000289821"/>
    </source>
</evidence>
<sequence length="262" mass="29623">MAILFRFKKTRTVRLSAVAFLYPRLRSDFTERKIVLNHRGTKRAPTRPQSLSQIFNINPTFTTLTNKEIMSLEQDLRDRSGNVCELCGSTEDLDIYAIPESPSTTTADTHIFACGTCRIQLENPEAVEPNHWRCLNDSMWSPVPAVQVVAFRMLHQLRAEGWPQDLLDMMYMEEDTREWAKAGVAQETSANALVHRDSNGVILEAGDSVVLIKDLKVKGSSMVAKQGTAVRRISLDHENEKYIEGKVDGQQIVLVTDYVKKI</sequence>
<dbReference type="SMART" id="SM00782">
    <property type="entry name" value="PhnA_Zn_Ribbon"/>
    <property type="match status" value="1"/>
</dbReference>
<dbReference type="InterPro" id="IPR013991">
    <property type="entry name" value="PhnaA_N_proteobac"/>
</dbReference>
<dbReference type="Proteomes" id="UP000289821">
    <property type="component" value="Unassembled WGS sequence"/>
</dbReference>
<name>A0A4V1KQ06_9FLAO</name>
<feature type="domain" description="PhnA protein N-terminal proteobacterial" evidence="1">
    <location>
        <begin position="75"/>
        <end position="122"/>
    </location>
</feature>
<dbReference type="Pfam" id="PF03831">
    <property type="entry name" value="YjdM"/>
    <property type="match status" value="1"/>
</dbReference>